<dbReference type="InterPro" id="IPR001045">
    <property type="entry name" value="Spermi_synthase"/>
</dbReference>
<dbReference type="Pfam" id="PF01564">
    <property type="entry name" value="Spermine_synth"/>
    <property type="match status" value="1"/>
</dbReference>
<evidence type="ECO:0000256" key="1">
    <source>
        <dbReference type="ARBA" id="ARBA00007867"/>
    </source>
</evidence>
<keyword evidence="2 5" id="KW-0808">Transferase</keyword>
<dbReference type="EMBL" id="BAAFGK010000005">
    <property type="protein sequence ID" value="GAB0058748.1"/>
    <property type="molecule type" value="Genomic_DNA"/>
</dbReference>
<comment type="similarity">
    <text evidence="1">Belongs to the spermidine/spermine synthase family.</text>
</comment>
<evidence type="ECO:0000256" key="2">
    <source>
        <dbReference type="ARBA" id="ARBA00022679"/>
    </source>
</evidence>
<dbReference type="Gene3D" id="3.40.50.150">
    <property type="entry name" value="Vaccinia Virus protein VP39"/>
    <property type="match status" value="1"/>
</dbReference>
<keyword evidence="4 5" id="KW-0620">Polyamine biosynthesis</keyword>
<keyword evidence="3" id="KW-0745">Spermidine biosynthesis</keyword>
<dbReference type="PANTHER" id="PTHR11558">
    <property type="entry name" value="SPERMIDINE/SPERMINE SYNTHASE"/>
    <property type="match status" value="1"/>
</dbReference>
<keyword evidence="8" id="KW-1185">Reference proteome</keyword>
<evidence type="ECO:0000313" key="7">
    <source>
        <dbReference type="EMBL" id="GAB0058748.1"/>
    </source>
</evidence>
<feature type="active site" description="Proton acceptor" evidence="5">
    <location>
        <position position="164"/>
    </location>
</feature>
<reference evidence="7 8" key="2">
    <citation type="submission" date="2024-09" db="EMBL/GenBank/DDBJ databases">
        <title>Draft genome sequence of Candidatus Magnetaquicoccaceae bacterium FCR-1.</title>
        <authorList>
            <person name="Shimoshige H."/>
            <person name="Shimamura S."/>
            <person name="Taoka A."/>
            <person name="Kobayashi H."/>
            <person name="Maekawa T."/>
        </authorList>
    </citation>
    <scope>NUCLEOTIDE SEQUENCE [LARGE SCALE GENOMIC DNA]</scope>
    <source>
        <strain evidence="7 8">FCR-1</strain>
    </source>
</reference>
<evidence type="ECO:0000259" key="6">
    <source>
        <dbReference type="PROSITE" id="PS51006"/>
    </source>
</evidence>
<gene>
    <name evidence="7" type="primary">speE_2</name>
    <name evidence="7" type="ORF">SIID45300_03104</name>
</gene>
<evidence type="ECO:0000256" key="5">
    <source>
        <dbReference type="PROSITE-ProRule" id="PRU00354"/>
    </source>
</evidence>
<dbReference type="PROSITE" id="PS51006">
    <property type="entry name" value="PABS_2"/>
    <property type="match status" value="1"/>
</dbReference>
<dbReference type="SUPFAM" id="SSF53335">
    <property type="entry name" value="S-adenosyl-L-methionine-dependent methyltransferases"/>
    <property type="match status" value="1"/>
</dbReference>
<accession>A0ABQ0CD00</accession>
<proteinExistence type="inferred from homology"/>
<reference evidence="7 8" key="1">
    <citation type="submission" date="2024-05" db="EMBL/GenBank/DDBJ databases">
        <authorList>
            <consortium name="Candidatus Magnetaquicoccaceae bacterium FCR-1 genome sequencing consortium"/>
            <person name="Shimoshige H."/>
            <person name="Shimamura S."/>
            <person name="Taoka A."/>
            <person name="Kobayashi H."/>
            <person name="Maekawa T."/>
        </authorList>
    </citation>
    <scope>NUCLEOTIDE SEQUENCE [LARGE SCALE GENOMIC DNA]</scope>
    <source>
        <strain evidence="7 8">FCR-1</strain>
    </source>
</reference>
<evidence type="ECO:0000313" key="8">
    <source>
        <dbReference type="Proteomes" id="UP001628193"/>
    </source>
</evidence>
<dbReference type="NCBIfam" id="NF037959">
    <property type="entry name" value="MFS_SpdSyn"/>
    <property type="match status" value="1"/>
</dbReference>
<evidence type="ECO:0000256" key="4">
    <source>
        <dbReference type="ARBA" id="ARBA00023115"/>
    </source>
</evidence>
<dbReference type="EC" id="2.5.1.16" evidence="7"/>
<dbReference type="GO" id="GO:0004766">
    <property type="term" value="F:spermidine synthase activity"/>
    <property type="evidence" value="ECO:0007669"/>
    <property type="project" value="UniProtKB-EC"/>
</dbReference>
<dbReference type="InterPro" id="IPR030374">
    <property type="entry name" value="PABS"/>
</dbReference>
<name>A0ABQ0CD00_9PROT</name>
<comment type="caution">
    <text evidence="7">The sequence shown here is derived from an EMBL/GenBank/DDBJ whole genome shotgun (WGS) entry which is preliminary data.</text>
</comment>
<protein>
    <submittedName>
        <fullName evidence="7">Polyamine aminopropyltransferase</fullName>
        <ecNumber evidence="7">2.5.1.16</ecNumber>
    </submittedName>
</protein>
<sequence length="299" mass="33719">MAHKFWIAWVLILTGWIATPVQAKVIVEEKSLYRNVLVYEENGLRCMKFGKHDNGRQACIALDNPEAIVFNSPKMQLGALYLNPSPRNALIIGLGGGIVTVALQKMYPDIQIDNVEIDPAVVKVSQQFFHFTPSRNTRIYTDDGRVFVKQALRKKLQYDMIFLDAFDHLSVPEHMTTREYLLELKALLAPDGVMAANTFSSGQLHAAESATYADVFGPYYNLQVHNRVILTRLGGLPGMDQIRQNAARMKERFDQLSIDANWLVPLFATDARWPAGTRLLTDQYSPSNLLNGRPLEQTP</sequence>
<organism evidence="7 8">
    <name type="scientific">Candidatus Magnetaquiglobus chichijimensis</name>
    <dbReference type="NCBI Taxonomy" id="3141448"/>
    <lineage>
        <taxon>Bacteria</taxon>
        <taxon>Pseudomonadati</taxon>
        <taxon>Pseudomonadota</taxon>
        <taxon>Magnetococcia</taxon>
        <taxon>Magnetococcales</taxon>
        <taxon>Candidatus Magnetaquicoccaceae</taxon>
        <taxon>Candidatus Magnetaquiglobus</taxon>
    </lineage>
</organism>
<dbReference type="Proteomes" id="UP001628193">
    <property type="component" value="Unassembled WGS sequence"/>
</dbReference>
<dbReference type="InterPro" id="IPR029063">
    <property type="entry name" value="SAM-dependent_MTases_sf"/>
</dbReference>
<dbReference type="PANTHER" id="PTHR11558:SF11">
    <property type="entry name" value="SPERMIDINE SYNTHASE"/>
    <property type="match status" value="1"/>
</dbReference>
<evidence type="ECO:0000256" key="3">
    <source>
        <dbReference type="ARBA" id="ARBA00023066"/>
    </source>
</evidence>
<feature type="domain" description="PABS" evidence="6">
    <location>
        <begin position="9"/>
        <end position="244"/>
    </location>
</feature>